<dbReference type="EMBL" id="CP036272">
    <property type="protein sequence ID" value="QDT61741.1"/>
    <property type="molecule type" value="Genomic_DNA"/>
</dbReference>
<gene>
    <name evidence="3" type="ORF">SV7mr_42810</name>
</gene>
<reference evidence="3 4" key="1">
    <citation type="submission" date="2019-02" db="EMBL/GenBank/DDBJ databases">
        <title>Deep-cultivation of Planctomycetes and their phenomic and genomic characterization uncovers novel biology.</title>
        <authorList>
            <person name="Wiegand S."/>
            <person name="Jogler M."/>
            <person name="Boedeker C."/>
            <person name="Pinto D."/>
            <person name="Vollmers J."/>
            <person name="Rivas-Marin E."/>
            <person name="Kohn T."/>
            <person name="Peeters S.H."/>
            <person name="Heuer A."/>
            <person name="Rast P."/>
            <person name="Oberbeckmann S."/>
            <person name="Bunk B."/>
            <person name="Jeske O."/>
            <person name="Meyerdierks A."/>
            <person name="Storesund J.E."/>
            <person name="Kallscheuer N."/>
            <person name="Luecker S."/>
            <person name="Lage O.M."/>
            <person name="Pohl T."/>
            <person name="Merkel B.J."/>
            <person name="Hornburger P."/>
            <person name="Mueller R.-W."/>
            <person name="Bruemmer F."/>
            <person name="Labrenz M."/>
            <person name="Spormann A.M."/>
            <person name="Op den Camp H."/>
            <person name="Overmann J."/>
            <person name="Amann R."/>
            <person name="Jetten M.S.M."/>
            <person name="Mascher T."/>
            <person name="Medema M.H."/>
            <person name="Devos D.P."/>
            <person name="Kaster A.-K."/>
            <person name="Ovreas L."/>
            <person name="Rohde M."/>
            <person name="Galperin M.Y."/>
            <person name="Jogler C."/>
        </authorList>
    </citation>
    <scope>NUCLEOTIDE SEQUENCE [LARGE SCALE GENOMIC DNA]</scope>
    <source>
        <strain evidence="3 4">SV_7m_r</strain>
    </source>
</reference>
<organism evidence="3 4">
    <name type="scientific">Stieleria bergensis</name>
    <dbReference type="NCBI Taxonomy" id="2528025"/>
    <lineage>
        <taxon>Bacteria</taxon>
        <taxon>Pseudomonadati</taxon>
        <taxon>Planctomycetota</taxon>
        <taxon>Planctomycetia</taxon>
        <taxon>Pirellulales</taxon>
        <taxon>Pirellulaceae</taxon>
        <taxon>Stieleria</taxon>
    </lineage>
</organism>
<evidence type="ECO:0000259" key="2">
    <source>
        <dbReference type="PROSITE" id="PS50109"/>
    </source>
</evidence>
<dbReference type="OrthoDB" id="276172at2"/>
<dbReference type="InterPro" id="IPR036890">
    <property type="entry name" value="HATPase_C_sf"/>
</dbReference>
<feature type="compositionally biased region" description="Polar residues" evidence="1">
    <location>
        <begin position="21"/>
        <end position="39"/>
    </location>
</feature>
<feature type="domain" description="Histidine kinase" evidence="2">
    <location>
        <begin position="45"/>
        <end position="255"/>
    </location>
</feature>
<dbReference type="PANTHER" id="PTHR45569">
    <property type="entry name" value="SENSOR PROTEIN KDPD"/>
    <property type="match status" value="1"/>
</dbReference>
<dbReference type="GO" id="GO:0005886">
    <property type="term" value="C:plasma membrane"/>
    <property type="evidence" value="ECO:0007669"/>
    <property type="project" value="TreeGrafter"/>
</dbReference>
<dbReference type="GO" id="GO:0000155">
    <property type="term" value="F:phosphorelay sensor kinase activity"/>
    <property type="evidence" value="ECO:0007669"/>
    <property type="project" value="TreeGrafter"/>
</dbReference>
<sequence length="491" mass="53871">MGTVAVRELASPIRVPDSKIRQVSVTDSESSIQDPSGDQQELTRDLAHEMAGPLAKVNDSIRRLRDGGYGELSEAQTKCLDRSITHCDTLEQMVRQLTGCDESGSTLSSIHRRWVSIDELKDVIDQALDPVSSGRGVRLLWDVALGRAIQTYVDPRVLRRLVVNLVNLGLQNSAPHRIVLVRCRPVGRQQRLQWSIVDEGRGIGETDLDLIAKGMTPSIYAGGPSLGISRRLAAALYSDLIIDSRLGLGTSVSFQTLCGGPADVAQGYAKWRCGYLSKFSTRSPISNDHLNRAAVKRTLMDPAMHPAGKVILIDNVHVDAPERTLRLKGPGPFEGLMDNASIVQVSLGATCASAAKAAFSGLLDQVTTASEFVYQTGREQWVLVLDGSGADTLRRMEAIESIAEQQIGGLRISWGESIVMGEVSGRPLDQWLCSRLADLLTRQVLNQKRYVLDDRDELFGGRPAPGPSIKVSMRLEKELVWLRSYHETMQR</sequence>
<evidence type="ECO:0000256" key="1">
    <source>
        <dbReference type="SAM" id="MobiDB-lite"/>
    </source>
</evidence>
<dbReference type="InterPro" id="IPR052023">
    <property type="entry name" value="Histidine_kinase_KdpD"/>
</dbReference>
<dbReference type="RefSeq" id="WP_145276016.1">
    <property type="nucleotide sequence ID" value="NZ_CP036272.1"/>
</dbReference>
<evidence type="ECO:0000313" key="3">
    <source>
        <dbReference type="EMBL" id="QDT61741.1"/>
    </source>
</evidence>
<dbReference type="SUPFAM" id="SSF55874">
    <property type="entry name" value="ATPase domain of HSP90 chaperone/DNA topoisomerase II/histidine kinase"/>
    <property type="match status" value="1"/>
</dbReference>
<evidence type="ECO:0000313" key="4">
    <source>
        <dbReference type="Proteomes" id="UP000315003"/>
    </source>
</evidence>
<dbReference type="PANTHER" id="PTHR45569:SF1">
    <property type="entry name" value="SENSOR PROTEIN KDPD"/>
    <property type="match status" value="1"/>
</dbReference>
<dbReference type="Gene3D" id="3.30.565.10">
    <property type="entry name" value="Histidine kinase-like ATPase, C-terminal domain"/>
    <property type="match status" value="1"/>
</dbReference>
<feature type="region of interest" description="Disordered" evidence="1">
    <location>
        <begin position="20"/>
        <end position="39"/>
    </location>
</feature>
<dbReference type="AlphaFoldDB" id="A0A517T0B7"/>
<dbReference type="InterPro" id="IPR005467">
    <property type="entry name" value="His_kinase_dom"/>
</dbReference>
<dbReference type="PROSITE" id="PS50109">
    <property type="entry name" value="HIS_KIN"/>
    <property type="match status" value="1"/>
</dbReference>
<dbReference type="Proteomes" id="UP000315003">
    <property type="component" value="Chromosome"/>
</dbReference>
<keyword evidence="4" id="KW-1185">Reference proteome</keyword>
<name>A0A517T0B7_9BACT</name>
<proteinExistence type="predicted"/>
<accession>A0A517T0B7</accession>
<protein>
    <submittedName>
        <fullName evidence="3">Phosphotransfer intermediate protein in two-component regulatory system with RcsBC</fullName>
    </submittedName>
</protein>